<dbReference type="Proteomes" id="UP000265618">
    <property type="component" value="Unassembled WGS sequence"/>
</dbReference>
<dbReference type="AlphaFoldDB" id="A0A9K3CQZ5"/>
<dbReference type="EMBL" id="BDIP01000250">
    <property type="protein sequence ID" value="GIQ80827.1"/>
    <property type="molecule type" value="Genomic_DNA"/>
</dbReference>
<gene>
    <name evidence="1" type="ORF">KIPB_001689</name>
</gene>
<evidence type="ECO:0000313" key="2">
    <source>
        <dbReference type="Proteomes" id="UP000265618"/>
    </source>
</evidence>
<reference evidence="1 2" key="1">
    <citation type="journal article" date="2018" name="PLoS ONE">
        <title>The draft genome of Kipferlia bialata reveals reductive genome evolution in fornicate parasites.</title>
        <authorList>
            <person name="Tanifuji G."/>
            <person name="Takabayashi S."/>
            <person name="Kume K."/>
            <person name="Takagi M."/>
            <person name="Nakayama T."/>
            <person name="Kamikawa R."/>
            <person name="Inagaki Y."/>
            <person name="Hashimoto T."/>
        </authorList>
    </citation>
    <scope>NUCLEOTIDE SEQUENCE [LARGE SCALE GENOMIC DNA]</scope>
    <source>
        <strain evidence="1">NY0173</strain>
    </source>
</reference>
<protein>
    <submittedName>
        <fullName evidence="1">Uncharacterized protein</fullName>
    </submittedName>
</protein>
<sequence length="81" mass="8319">MCGTGLSGRIRTIGASSLRFHSIVSTGDSILAVEDTGDVVSFSSAGGLPKRSQDYALPFLRCSRVVASADGTAMAALRPDS</sequence>
<accession>A0A9K3CQZ5</accession>
<comment type="caution">
    <text evidence="1">The sequence shown here is derived from an EMBL/GenBank/DDBJ whole genome shotgun (WGS) entry which is preliminary data.</text>
</comment>
<proteinExistence type="predicted"/>
<organism evidence="1 2">
    <name type="scientific">Kipferlia bialata</name>
    <dbReference type="NCBI Taxonomy" id="797122"/>
    <lineage>
        <taxon>Eukaryota</taxon>
        <taxon>Metamonada</taxon>
        <taxon>Carpediemonas-like organisms</taxon>
        <taxon>Kipferlia</taxon>
    </lineage>
</organism>
<evidence type="ECO:0000313" key="1">
    <source>
        <dbReference type="EMBL" id="GIQ80827.1"/>
    </source>
</evidence>
<feature type="non-terminal residue" evidence="1">
    <location>
        <position position="1"/>
    </location>
</feature>
<name>A0A9K3CQZ5_9EUKA</name>
<keyword evidence="2" id="KW-1185">Reference proteome</keyword>